<dbReference type="PRINTS" id="PR00344">
    <property type="entry name" value="BCTRLSENSOR"/>
</dbReference>
<gene>
    <name evidence="10" type="ORF">ACFFFP_02435</name>
</gene>
<dbReference type="Pfam" id="PF08447">
    <property type="entry name" value="PAS_3"/>
    <property type="match status" value="1"/>
</dbReference>
<keyword evidence="6" id="KW-0902">Two-component regulatory system</keyword>
<name>A0ABV6PYV3_9DEIN</name>
<dbReference type="InterPro" id="IPR000014">
    <property type="entry name" value="PAS"/>
</dbReference>
<evidence type="ECO:0000256" key="6">
    <source>
        <dbReference type="ARBA" id="ARBA00023012"/>
    </source>
</evidence>
<evidence type="ECO:0000256" key="1">
    <source>
        <dbReference type="ARBA" id="ARBA00000085"/>
    </source>
</evidence>
<dbReference type="CDD" id="cd00082">
    <property type="entry name" value="HisKA"/>
    <property type="match status" value="1"/>
</dbReference>
<dbReference type="Gene3D" id="3.30.565.10">
    <property type="entry name" value="Histidine kinase-like ATPase, C-terminal domain"/>
    <property type="match status" value="1"/>
</dbReference>
<dbReference type="CDD" id="cd00130">
    <property type="entry name" value="PAS"/>
    <property type="match status" value="1"/>
</dbReference>
<organism evidence="10 11">
    <name type="scientific">Thermus composti</name>
    <dbReference type="NCBI Taxonomy" id="532059"/>
    <lineage>
        <taxon>Bacteria</taxon>
        <taxon>Thermotogati</taxon>
        <taxon>Deinococcota</taxon>
        <taxon>Deinococci</taxon>
        <taxon>Thermales</taxon>
        <taxon>Thermaceae</taxon>
        <taxon>Thermus</taxon>
    </lineage>
</organism>
<dbReference type="InterPro" id="IPR004358">
    <property type="entry name" value="Sig_transdc_His_kin-like_C"/>
</dbReference>
<accession>A0ABV6PYV3</accession>
<proteinExistence type="predicted"/>
<evidence type="ECO:0000259" key="9">
    <source>
        <dbReference type="PROSITE" id="PS50112"/>
    </source>
</evidence>
<dbReference type="InterPro" id="IPR003661">
    <property type="entry name" value="HisK_dim/P_dom"/>
</dbReference>
<evidence type="ECO:0000256" key="7">
    <source>
        <dbReference type="SAM" id="Coils"/>
    </source>
</evidence>
<dbReference type="CDD" id="cd00075">
    <property type="entry name" value="HATPase"/>
    <property type="match status" value="1"/>
</dbReference>
<keyword evidence="4" id="KW-0808">Transferase</keyword>
<dbReference type="Gene3D" id="3.30.450.40">
    <property type="match status" value="1"/>
</dbReference>
<keyword evidence="5" id="KW-0418">Kinase</keyword>
<keyword evidence="10" id="KW-0547">Nucleotide-binding</keyword>
<evidence type="ECO:0000313" key="10">
    <source>
        <dbReference type="EMBL" id="MFC0595040.1"/>
    </source>
</evidence>
<dbReference type="InterPro" id="IPR005467">
    <property type="entry name" value="His_kinase_dom"/>
</dbReference>
<dbReference type="InterPro" id="IPR003018">
    <property type="entry name" value="GAF"/>
</dbReference>
<dbReference type="SMART" id="SM00065">
    <property type="entry name" value="GAF"/>
    <property type="match status" value="1"/>
</dbReference>
<evidence type="ECO:0000259" key="8">
    <source>
        <dbReference type="PROSITE" id="PS50109"/>
    </source>
</evidence>
<dbReference type="InterPro" id="IPR036890">
    <property type="entry name" value="HATPase_C_sf"/>
</dbReference>
<dbReference type="SMART" id="SM00091">
    <property type="entry name" value="PAS"/>
    <property type="match status" value="2"/>
</dbReference>
<dbReference type="Proteomes" id="UP001589830">
    <property type="component" value="Unassembled WGS sequence"/>
</dbReference>
<comment type="caution">
    <text evidence="10">The sequence shown here is derived from an EMBL/GenBank/DDBJ whole genome shotgun (WGS) entry which is preliminary data.</text>
</comment>
<sequence length="964" mass="105360">MKFKGELGVLGRFQRALLSDLKPKQILRNLLEVATEEGVERAALFLYHPETRELMGEVASGRGRHHTVSAIALPLYARGPVQEAFFAEGPVRLGEEWLLPVVGEKGVRCWADPERRCTERPRATRQSRFLLCPSCPRFAAKGVLSLEGVPPSLKPLLPLLAQLTALALKNGELLQERDEALARLARNAEALAHVGELAREVAKPLEPDEVLWVLARVLHERFGFYRVTVALVREGVLLGHLTLRGEEAFWTQEVSRIRFPLGASSDPLAQAAREGRTLLVPREALPEVVAQGMGASVAMVAILAEGEVLGVLAVDHGPGGRPVSEEEVRYAELLAGVAGVALRNAHLYREKTQLSSALAAERARLSALLEELPDGVVILEGEKGVANARAREILGSGPEIQAKALPPSLAPALEGGRVEVVLGGRAYSVRGKPLGEVRLLVLHEITERIRMERALKEQATFTQALLDLAERALAEEGLRAMARGVVERLRRLFAAEEGALVAEVGGEGRLLYHTFPWEGTMPRPNLLEVALEEEKPRVARAGEGTCALVEGLGLAQAVAVPFKGEAFRGGFLLAYRTPKALGERILRRMGQVGSLVALILEKALLLERLEAEEARLFALLEHAQDLVYILDREGRIRFASPNVPTLLGYGREAPKEEARAWDFLHPEDRPQAQALLQELLASPGEVRTAQFRVLHRDGTPIPMEAWGRNLLHDPRVQGVVVALRDLRPRLEADHLKSEFIAAVSHELRTPLAVIMGLAELLQEEPLPPSAQESVELIRESAFRLKTMVDNLLDTSRLEAGRFEVSKRPVDLRPLLLDLARSFQGVARLSGVDFRVEVEELPLLEADPDRMAQVVGNLLNNAFKFTPPGGKVSLRARVQGEAVVLKVEDTGPGIPKEELPKLFQRYARAKNASARGVSGTGLGLFISKHIVEAHGGRIEVETEEGRGSLFRVILPLDGAHPGGGG</sequence>
<dbReference type="PROSITE" id="PS50112">
    <property type="entry name" value="PAS"/>
    <property type="match status" value="1"/>
</dbReference>
<dbReference type="SUPFAM" id="SSF55785">
    <property type="entry name" value="PYP-like sensor domain (PAS domain)"/>
    <property type="match status" value="1"/>
</dbReference>
<dbReference type="Gene3D" id="3.30.450.20">
    <property type="entry name" value="PAS domain"/>
    <property type="match status" value="1"/>
</dbReference>
<dbReference type="InterPro" id="IPR035965">
    <property type="entry name" value="PAS-like_dom_sf"/>
</dbReference>
<feature type="domain" description="PAS" evidence="9">
    <location>
        <begin position="612"/>
        <end position="683"/>
    </location>
</feature>
<protein>
    <recommendedName>
        <fullName evidence="2">histidine kinase</fullName>
        <ecNumber evidence="2">2.7.13.3</ecNumber>
    </recommendedName>
</protein>
<keyword evidence="7" id="KW-0175">Coiled coil</keyword>
<feature type="coiled-coil region" evidence="7">
    <location>
        <begin position="595"/>
        <end position="626"/>
    </location>
</feature>
<evidence type="ECO:0000256" key="3">
    <source>
        <dbReference type="ARBA" id="ARBA00022553"/>
    </source>
</evidence>
<dbReference type="InterPro" id="IPR036097">
    <property type="entry name" value="HisK_dim/P_sf"/>
</dbReference>
<evidence type="ECO:0000313" key="11">
    <source>
        <dbReference type="Proteomes" id="UP001589830"/>
    </source>
</evidence>
<dbReference type="Pfam" id="PF01590">
    <property type="entry name" value="GAF"/>
    <property type="match status" value="1"/>
</dbReference>
<dbReference type="Pfam" id="PF02518">
    <property type="entry name" value="HATPase_c"/>
    <property type="match status" value="1"/>
</dbReference>
<dbReference type="PROSITE" id="PS50109">
    <property type="entry name" value="HIS_KIN"/>
    <property type="match status" value="1"/>
</dbReference>
<dbReference type="GO" id="GO:0005524">
    <property type="term" value="F:ATP binding"/>
    <property type="evidence" value="ECO:0007669"/>
    <property type="project" value="UniProtKB-KW"/>
</dbReference>
<dbReference type="EMBL" id="JBHLTW010000006">
    <property type="protein sequence ID" value="MFC0595040.1"/>
    <property type="molecule type" value="Genomic_DNA"/>
</dbReference>
<dbReference type="SMART" id="SM00388">
    <property type="entry name" value="HisKA"/>
    <property type="match status" value="1"/>
</dbReference>
<comment type="catalytic activity">
    <reaction evidence="1">
        <text>ATP + protein L-histidine = ADP + protein N-phospho-L-histidine.</text>
        <dbReference type="EC" id="2.7.13.3"/>
    </reaction>
</comment>
<evidence type="ECO:0000256" key="5">
    <source>
        <dbReference type="ARBA" id="ARBA00022777"/>
    </source>
</evidence>
<dbReference type="SUPFAM" id="SSF47384">
    <property type="entry name" value="Homodimeric domain of signal transducing histidine kinase"/>
    <property type="match status" value="1"/>
</dbReference>
<dbReference type="SUPFAM" id="SSF55874">
    <property type="entry name" value="ATPase domain of HSP90 chaperone/DNA topoisomerase II/histidine kinase"/>
    <property type="match status" value="1"/>
</dbReference>
<keyword evidence="11" id="KW-1185">Reference proteome</keyword>
<dbReference type="SMART" id="SM00387">
    <property type="entry name" value="HATPase_c"/>
    <property type="match status" value="1"/>
</dbReference>
<dbReference type="InterPro" id="IPR003594">
    <property type="entry name" value="HATPase_dom"/>
</dbReference>
<dbReference type="PANTHER" id="PTHR43711">
    <property type="entry name" value="TWO-COMPONENT HISTIDINE KINASE"/>
    <property type="match status" value="1"/>
</dbReference>
<keyword evidence="3" id="KW-0597">Phosphoprotein</keyword>
<dbReference type="Pfam" id="PF00512">
    <property type="entry name" value="HisKA"/>
    <property type="match status" value="1"/>
</dbReference>
<dbReference type="SUPFAM" id="SSF55781">
    <property type="entry name" value="GAF domain-like"/>
    <property type="match status" value="1"/>
</dbReference>
<dbReference type="PANTHER" id="PTHR43711:SF1">
    <property type="entry name" value="HISTIDINE KINASE 1"/>
    <property type="match status" value="1"/>
</dbReference>
<dbReference type="Gene3D" id="1.10.287.130">
    <property type="match status" value="1"/>
</dbReference>
<dbReference type="InterPro" id="IPR050736">
    <property type="entry name" value="Sensor_HK_Regulatory"/>
</dbReference>
<dbReference type="NCBIfam" id="TIGR00229">
    <property type="entry name" value="sensory_box"/>
    <property type="match status" value="1"/>
</dbReference>
<reference evidence="10 11" key="1">
    <citation type="submission" date="2024-09" db="EMBL/GenBank/DDBJ databases">
        <authorList>
            <person name="Sun Q."/>
            <person name="Mori K."/>
        </authorList>
    </citation>
    <scope>NUCLEOTIDE SEQUENCE [LARGE SCALE GENOMIC DNA]</scope>
    <source>
        <strain evidence="10 11">NCAIM B.02340</strain>
    </source>
</reference>
<dbReference type="InterPro" id="IPR029016">
    <property type="entry name" value="GAF-like_dom_sf"/>
</dbReference>
<dbReference type="EC" id="2.7.13.3" evidence="2"/>
<dbReference type="RefSeq" id="WP_188845830.1">
    <property type="nucleotide sequence ID" value="NZ_BMPJ01000003.1"/>
</dbReference>
<feature type="domain" description="Histidine kinase" evidence="8">
    <location>
        <begin position="742"/>
        <end position="957"/>
    </location>
</feature>
<evidence type="ECO:0000256" key="2">
    <source>
        <dbReference type="ARBA" id="ARBA00012438"/>
    </source>
</evidence>
<dbReference type="InterPro" id="IPR013655">
    <property type="entry name" value="PAS_fold_3"/>
</dbReference>
<evidence type="ECO:0000256" key="4">
    <source>
        <dbReference type="ARBA" id="ARBA00022679"/>
    </source>
</evidence>
<keyword evidence="10" id="KW-0067">ATP-binding</keyword>